<dbReference type="VEuPathDB" id="AmoebaDB:NAEGRDRAFT_64026"/>
<feature type="compositionally biased region" description="Acidic residues" evidence="1">
    <location>
        <begin position="29"/>
        <end position="51"/>
    </location>
</feature>
<proteinExistence type="predicted"/>
<dbReference type="GeneID" id="8861456"/>
<sequence>MLLQQMLMDMGVIPPSSGGRVCPCCGEEVHDDEDEEDEDEDEEEDNEEDVEIYTGDKSPFGRVFGLVSKELKEKKLKAKKQAKDAKQIKNRGVVIEDITESEEKKAKEFLQTDVVEGFFETMQEEAMESVLKTVCVILSCDPCSNEDSIYYRTLLNALRPLLTDVRKMMLLQELRRTANNPKFNIRPSTPGYLKYLSAYEIHPSNEFLQQFVEKKFIPKSQQPTSEWVTKRADVLNSAKATIISKKQKKEHLEKSGKPLDSLYFDTNNFSEDREFDVDPTDPETRGITDETELERMREYKTDGARIKRITIGNWSPDPSYDGQFRIKVNPYRHALIYTFYTYSPLYQNNFQSEQERLTYFPVLKSALTEAGLKGLMFREFERLKNSIVLAMEINFKQITGIHFQKVDGIDSKIMPNPLSLLVLDLAVPTNIFYTRRVSCNDPSRNRWTQRNDFTTNKQASIHLRHYIMGDERELSRLLAIMIISDSSKNILNIYTNGMKSISMTSLPTRNPLNSTLKDTKLASLFVKMNLAKPKGSSAVLHEGLFENFCFKRCCATLNIHTMEKLLTMPVGQLLDDVGLSISGISKQELAELQVYQTLFNEKFKSAGIYFSFCRARFYKTSEYGHSISKGDCCLLTAQGSRLATFNPKHPVKPSAYAQTNSFYTQDDKQEEESRCETYNELVSPWFFEKKNSVKFYP</sequence>
<dbReference type="KEGG" id="ngr:NAEGRDRAFT_64026"/>
<evidence type="ECO:0000313" key="2">
    <source>
        <dbReference type="EMBL" id="EFC48220.1"/>
    </source>
</evidence>
<evidence type="ECO:0000256" key="1">
    <source>
        <dbReference type="SAM" id="MobiDB-lite"/>
    </source>
</evidence>
<organism evidence="3">
    <name type="scientific">Naegleria gruberi</name>
    <name type="common">Amoeba</name>
    <dbReference type="NCBI Taxonomy" id="5762"/>
    <lineage>
        <taxon>Eukaryota</taxon>
        <taxon>Discoba</taxon>
        <taxon>Heterolobosea</taxon>
        <taxon>Tetramitia</taxon>
        <taxon>Eutetramitia</taxon>
        <taxon>Vahlkampfiidae</taxon>
        <taxon>Naegleria</taxon>
    </lineage>
</organism>
<dbReference type="AlphaFoldDB" id="D2V562"/>
<protein>
    <submittedName>
        <fullName evidence="2">Predicted protein</fullName>
    </submittedName>
</protein>
<dbReference type="RefSeq" id="XP_002680964.1">
    <property type="nucleotide sequence ID" value="XM_002680918.1"/>
</dbReference>
<dbReference type="Proteomes" id="UP000006671">
    <property type="component" value="Unassembled WGS sequence"/>
</dbReference>
<keyword evidence="3" id="KW-1185">Reference proteome</keyword>
<dbReference type="InParanoid" id="D2V562"/>
<feature type="region of interest" description="Disordered" evidence="1">
    <location>
        <begin position="14"/>
        <end position="57"/>
    </location>
</feature>
<evidence type="ECO:0000313" key="3">
    <source>
        <dbReference type="Proteomes" id="UP000006671"/>
    </source>
</evidence>
<dbReference type="OMA" id="LAMEINF"/>
<accession>D2V562</accession>
<name>D2V562_NAEGR</name>
<dbReference type="EMBL" id="GG738852">
    <property type="protein sequence ID" value="EFC48220.1"/>
    <property type="molecule type" value="Genomic_DNA"/>
</dbReference>
<dbReference type="OrthoDB" id="10351023at2759"/>
<reference evidence="2 3" key="1">
    <citation type="journal article" date="2010" name="Cell">
        <title>The genome of Naegleria gruberi illuminates early eukaryotic versatility.</title>
        <authorList>
            <person name="Fritz-Laylin L.K."/>
            <person name="Prochnik S.E."/>
            <person name="Ginger M.L."/>
            <person name="Dacks J.B."/>
            <person name="Carpenter M.L."/>
            <person name="Field M.C."/>
            <person name="Kuo A."/>
            <person name="Paredez A."/>
            <person name="Chapman J."/>
            <person name="Pham J."/>
            <person name="Shu S."/>
            <person name="Neupane R."/>
            <person name="Cipriano M."/>
            <person name="Mancuso J."/>
            <person name="Tu H."/>
            <person name="Salamov A."/>
            <person name="Lindquist E."/>
            <person name="Shapiro H."/>
            <person name="Lucas S."/>
            <person name="Grigoriev I.V."/>
            <person name="Cande W.Z."/>
            <person name="Fulton C."/>
            <person name="Rokhsar D.S."/>
            <person name="Dawson S.C."/>
        </authorList>
    </citation>
    <scope>NUCLEOTIDE SEQUENCE [LARGE SCALE GENOMIC DNA]</scope>
    <source>
        <strain evidence="2 3">NEG-M</strain>
    </source>
</reference>
<gene>
    <name evidence="2" type="ORF">NAEGRDRAFT_64026</name>
</gene>